<gene>
    <name evidence="2" type="ORF">DUNSADRAFT_5416</name>
</gene>
<protein>
    <submittedName>
        <fullName evidence="2">Uncharacterized protein</fullName>
    </submittedName>
</protein>
<dbReference type="Proteomes" id="UP000815325">
    <property type="component" value="Unassembled WGS sequence"/>
</dbReference>
<dbReference type="EMBL" id="MU069643">
    <property type="protein sequence ID" value="KAF5836789.1"/>
    <property type="molecule type" value="Genomic_DNA"/>
</dbReference>
<feature type="compositionally biased region" description="Low complexity" evidence="1">
    <location>
        <begin position="175"/>
        <end position="190"/>
    </location>
</feature>
<feature type="compositionally biased region" description="Polar residues" evidence="1">
    <location>
        <begin position="42"/>
        <end position="59"/>
    </location>
</feature>
<sequence>MATGGTTLARAAKQHQHQHHQQHCRQSSSPGAEGLGALKTAMRTSSSGGRSPVSVTTLSPPYGGGSGGSGAPLPFDDGRSWASPFSWNSHAANMGSLTRLPNEPAPWSHHGHAAHHQKTHGSNRRSSYTHLHDYADMWNGIDADVSVRSKFSSEMKDQVDTAYDRSRRGNKASSQPQQAPQQQNQHPPIQGDGQEQPMENCQPQTSAGRPPKKTVSFAAGLPRGKLPAWDVAIVYIAPEILAATMAQKEGQGDSVSSVFPSPESDTFAFAKVMYQLLWRSLLEPRAGSAEEELSAIQEYGQRVASVGWH</sequence>
<accession>A0ABQ7GQA1</accession>
<evidence type="ECO:0000313" key="3">
    <source>
        <dbReference type="Proteomes" id="UP000815325"/>
    </source>
</evidence>
<feature type="region of interest" description="Disordered" evidence="1">
    <location>
        <begin position="153"/>
        <end position="216"/>
    </location>
</feature>
<proteinExistence type="predicted"/>
<feature type="region of interest" description="Disordered" evidence="1">
    <location>
        <begin position="1"/>
        <end position="75"/>
    </location>
</feature>
<evidence type="ECO:0000313" key="2">
    <source>
        <dbReference type="EMBL" id="KAF5836789.1"/>
    </source>
</evidence>
<comment type="caution">
    <text evidence="2">The sequence shown here is derived from an EMBL/GenBank/DDBJ whole genome shotgun (WGS) entry which is preliminary data.</text>
</comment>
<feature type="compositionally biased region" description="Polar residues" evidence="1">
    <location>
        <begin position="197"/>
        <end position="207"/>
    </location>
</feature>
<keyword evidence="3" id="KW-1185">Reference proteome</keyword>
<name>A0ABQ7GQA1_DUNSA</name>
<reference evidence="2" key="1">
    <citation type="submission" date="2017-08" db="EMBL/GenBank/DDBJ databases">
        <authorList>
            <person name="Polle J.E."/>
            <person name="Barry K."/>
            <person name="Cushman J."/>
            <person name="Schmutz J."/>
            <person name="Tran D."/>
            <person name="Hathwaick L.T."/>
            <person name="Yim W.C."/>
            <person name="Jenkins J."/>
            <person name="Mckie-Krisberg Z.M."/>
            <person name="Prochnik S."/>
            <person name="Lindquist E."/>
            <person name="Dockter R.B."/>
            <person name="Adam C."/>
            <person name="Molina H."/>
            <person name="Bunkerborg J."/>
            <person name="Jin E."/>
            <person name="Buchheim M."/>
            <person name="Magnuson J."/>
        </authorList>
    </citation>
    <scope>NUCLEOTIDE SEQUENCE</scope>
    <source>
        <strain evidence="2">CCAP 19/18</strain>
    </source>
</reference>
<feature type="compositionally biased region" description="Basic and acidic residues" evidence="1">
    <location>
        <begin position="153"/>
        <end position="167"/>
    </location>
</feature>
<evidence type="ECO:0000256" key="1">
    <source>
        <dbReference type="SAM" id="MobiDB-lite"/>
    </source>
</evidence>
<feature type="region of interest" description="Disordered" evidence="1">
    <location>
        <begin position="104"/>
        <end position="126"/>
    </location>
</feature>
<feature type="compositionally biased region" description="Basic residues" evidence="1">
    <location>
        <begin position="109"/>
        <end position="123"/>
    </location>
</feature>
<organism evidence="2 3">
    <name type="scientific">Dunaliella salina</name>
    <name type="common">Green alga</name>
    <name type="synonym">Protococcus salinus</name>
    <dbReference type="NCBI Taxonomy" id="3046"/>
    <lineage>
        <taxon>Eukaryota</taxon>
        <taxon>Viridiplantae</taxon>
        <taxon>Chlorophyta</taxon>
        <taxon>core chlorophytes</taxon>
        <taxon>Chlorophyceae</taxon>
        <taxon>CS clade</taxon>
        <taxon>Chlamydomonadales</taxon>
        <taxon>Dunaliellaceae</taxon>
        <taxon>Dunaliella</taxon>
    </lineage>
</organism>
<feature type="compositionally biased region" description="Basic residues" evidence="1">
    <location>
        <begin position="12"/>
        <end position="23"/>
    </location>
</feature>